<evidence type="ECO:0000313" key="2">
    <source>
        <dbReference type="EMBL" id="MQS17627.1"/>
    </source>
</evidence>
<feature type="coiled-coil region" evidence="1">
    <location>
        <begin position="1"/>
        <end position="35"/>
    </location>
</feature>
<keyword evidence="1" id="KW-0175">Coiled coil</keyword>
<evidence type="ECO:0000313" key="3">
    <source>
        <dbReference type="Proteomes" id="UP000450000"/>
    </source>
</evidence>
<dbReference type="RefSeq" id="WP_153470893.1">
    <property type="nucleotide sequence ID" value="NZ_WBOF01000005.1"/>
</dbReference>
<dbReference type="OrthoDB" id="4306861at2"/>
<keyword evidence="3" id="KW-1185">Reference proteome</keyword>
<name>A0A6N7L462_9ACTN</name>
<protein>
    <submittedName>
        <fullName evidence="2">Uncharacterized protein</fullName>
    </submittedName>
</protein>
<dbReference type="AlphaFoldDB" id="A0A6N7L462"/>
<dbReference type="Proteomes" id="UP000450000">
    <property type="component" value="Unassembled WGS sequence"/>
</dbReference>
<comment type="caution">
    <text evidence="2">The sequence shown here is derived from an EMBL/GenBank/DDBJ whole genome shotgun (WGS) entry which is preliminary data.</text>
</comment>
<sequence length="118" mass="13023">MTSYVEDLERVEKELREAERERDLLGVRIEGLRAQREAFRKLVEAPAVPGEDLKGLKKADAIVKILQASDKPMTLGEIADAMSAAGKKTQKDGASVYIDGLLKAGRVIRVQRGQYRAA</sequence>
<evidence type="ECO:0000256" key="1">
    <source>
        <dbReference type="SAM" id="Coils"/>
    </source>
</evidence>
<dbReference type="EMBL" id="WBOF01000005">
    <property type="protein sequence ID" value="MQS17627.1"/>
    <property type="molecule type" value="Genomic_DNA"/>
</dbReference>
<reference evidence="2 3" key="1">
    <citation type="submission" date="2019-09" db="EMBL/GenBank/DDBJ databases">
        <title>Genome Sequences of Streptomyces kaniharaensis ATCC 21070.</title>
        <authorList>
            <person name="Zhu W."/>
            <person name="De Crecy-Lagard V."/>
            <person name="Richards N.G."/>
        </authorList>
    </citation>
    <scope>NUCLEOTIDE SEQUENCE [LARGE SCALE GENOMIC DNA]</scope>
    <source>
        <strain evidence="2 3">SF-557</strain>
    </source>
</reference>
<organism evidence="2 3">
    <name type="scientific">Streptomyces kaniharaensis</name>
    <dbReference type="NCBI Taxonomy" id="212423"/>
    <lineage>
        <taxon>Bacteria</taxon>
        <taxon>Bacillati</taxon>
        <taxon>Actinomycetota</taxon>
        <taxon>Actinomycetes</taxon>
        <taxon>Kitasatosporales</taxon>
        <taxon>Streptomycetaceae</taxon>
        <taxon>Streptomyces</taxon>
    </lineage>
</organism>
<accession>A0A6N7L462</accession>
<proteinExistence type="predicted"/>
<gene>
    <name evidence="2" type="ORF">F7Q99_36930</name>
</gene>